<reference evidence="2" key="1">
    <citation type="submission" date="2020-05" db="EMBL/GenBank/DDBJ databases">
        <title>WGS assembly of Panicum virgatum.</title>
        <authorList>
            <person name="Lovell J.T."/>
            <person name="Jenkins J."/>
            <person name="Shu S."/>
            <person name="Juenger T.E."/>
            <person name="Schmutz J."/>
        </authorList>
    </citation>
    <scope>NUCLEOTIDE SEQUENCE</scope>
    <source>
        <strain evidence="2">AP13</strain>
    </source>
</reference>
<protein>
    <submittedName>
        <fullName evidence="2">Uncharacterized protein</fullName>
    </submittedName>
</protein>
<dbReference type="Proteomes" id="UP000823388">
    <property type="component" value="Chromosome 6K"/>
</dbReference>
<evidence type="ECO:0000313" key="2">
    <source>
        <dbReference type="EMBL" id="KAG2581135.1"/>
    </source>
</evidence>
<keyword evidence="3" id="KW-1185">Reference proteome</keyword>
<dbReference type="AlphaFoldDB" id="A0A8T0R7T6"/>
<proteinExistence type="predicted"/>
<comment type="caution">
    <text evidence="2">The sequence shown here is derived from an EMBL/GenBank/DDBJ whole genome shotgun (WGS) entry which is preliminary data.</text>
</comment>
<evidence type="ECO:0000313" key="3">
    <source>
        <dbReference type="Proteomes" id="UP000823388"/>
    </source>
</evidence>
<feature type="chain" id="PRO_5035745610" evidence="1">
    <location>
        <begin position="27"/>
        <end position="252"/>
    </location>
</feature>
<dbReference type="EMBL" id="CM029047">
    <property type="protein sequence ID" value="KAG2581135.1"/>
    <property type="molecule type" value="Genomic_DNA"/>
</dbReference>
<keyword evidence="1" id="KW-0732">Signal</keyword>
<name>A0A8T0R7T6_PANVG</name>
<accession>A0A8T0R7T6</accession>
<gene>
    <name evidence="2" type="ORF">PVAP13_6KG003100</name>
</gene>
<sequence length="252" mass="26431">MPTTLPAPALLCFRGFLFTLPSQFLSGPIPFVSGPLCHPRRARLSHPVSWFHTDSCLNECRPSREKFHGVTTIPTHTHCCRPPPPPRVANAAPSARAAAALRAARRSSATVPGARWAEAGLHGGLISASTSPSPALGPCSWRHGRRKSPAAAAAESAALLLPSRRAPPIAAPAPTGPLQWRIGSSGFAASLVGAQARLASTSAAAMTSSTSLPPHSFLLCPPPFSRRFPLGVRACLPDAPRPHVLAHLLPTR</sequence>
<evidence type="ECO:0000256" key="1">
    <source>
        <dbReference type="SAM" id="SignalP"/>
    </source>
</evidence>
<feature type="signal peptide" evidence="1">
    <location>
        <begin position="1"/>
        <end position="26"/>
    </location>
</feature>
<organism evidence="2 3">
    <name type="scientific">Panicum virgatum</name>
    <name type="common">Blackwell switchgrass</name>
    <dbReference type="NCBI Taxonomy" id="38727"/>
    <lineage>
        <taxon>Eukaryota</taxon>
        <taxon>Viridiplantae</taxon>
        <taxon>Streptophyta</taxon>
        <taxon>Embryophyta</taxon>
        <taxon>Tracheophyta</taxon>
        <taxon>Spermatophyta</taxon>
        <taxon>Magnoliopsida</taxon>
        <taxon>Liliopsida</taxon>
        <taxon>Poales</taxon>
        <taxon>Poaceae</taxon>
        <taxon>PACMAD clade</taxon>
        <taxon>Panicoideae</taxon>
        <taxon>Panicodae</taxon>
        <taxon>Paniceae</taxon>
        <taxon>Panicinae</taxon>
        <taxon>Panicum</taxon>
        <taxon>Panicum sect. Hiantes</taxon>
    </lineage>
</organism>